<evidence type="ECO:0000313" key="2">
    <source>
        <dbReference type="Proteomes" id="UP000830375"/>
    </source>
</evidence>
<accession>A0ABQ8MAV3</accession>
<evidence type="ECO:0000313" key="1">
    <source>
        <dbReference type="EMBL" id="KAI2659701.1"/>
    </source>
</evidence>
<reference evidence="1 2" key="1">
    <citation type="submission" date="2022-01" db="EMBL/GenBank/DDBJ databases">
        <title>A high-quality chromosome-level genome assembly of rohu carp, Labeo rohita.</title>
        <authorList>
            <person name="Arick M.A. II"/>
            <person name="Hsu C.-Y."/>
            <person name="Magbanua Z."/>
            <person name="Pechanova O."/>
            <person name="Grover C."/>
            <person name="Miller E."/>
            <person name="Thrash A."/>
            <person name="Ezzel L."/>
            <person name="Alam S."/>
            <person name="Benzie J."/>
            <person name="Hamilton M."/>
            <person name="Karsi A."/>
            <person name="Lawrence M.L."/>
            <person name="Peterson D.G."/>
        </authorList>
    </citation>
    <scope>NUCLEOTIDE SEQUENCE [LARGE SCALE GENOMIC DNA]</scope>
    <source>
        <strain evidence="2">BAU-BD-2019</strain>
        <tissue evidence="1">Blood</tissue>
    </source>
</reference>
<organism evidence="1 2">
    <name type="scientific">Labeo rohita</name>
    <name type="common">Indian major carp</name>
    <name type="synonym">Cyprinus rohita</name>
    <dbReference type="NCBI Taxonomy" id="84645"/>
    <lineage>
        <taxon>Eukaryota</taxon>
        <taxon>Metazoa</taxon>
        <taxon>Chordata</taxon>
        <taxon>Craniata</taxon>
        <taxon>Vertebrata</taxon>
        <taxon>Euteleostomi</taxon>
        <taxon>Actinopterygii</taxon>
        <taxon>Neopterygii</taxon>
        <taxon>Teleostei</taxon>
        <taxon>Ostariophysi</taxon>
        <taxon>Cypriniformes</taxon>
        <taxon>Cyprinidae</taxon>
        <taxon>Labeoninae</taxon>
        <taxon>Labeonini</taxon>
        <taxon>Labeo</taxon>
    </lineage>
</organism>
<proteinExistence type="predicted"/>
<gene>
    <name evidence="1" type="ORF">H4Q32_022205</name>
</gene>
<name>A0ABQ8MAV3_LABRO</name>
<keyword evidence="2" id="KW-1185">Reference proteome</keyword>
<protein>
    <submittedName>
        <fullName evidence="1">StAR-related lipid transfer protein 13</fullName>
    </submittedName>
</protein>
<sequence>MDAVLTDLIDESMDSECFGSMTLETQDIYLRLDSHRRRSGLRLARIIARQQLLKRISQEVNKNAVCGSFSLGWNLLTYTHFLSLTRLQECLDCMLVILSSGSWRSGRLQSCGEISGLSSHDCGMWMHIILKDIFTSIC</sequence>
<dbReference type="EMBL" id="JACTAM010000010">
    <property type="protein sequence ID" value="KAI2659701.1"/>
    <property type="molecule type" value="Genomic_DNA"/>
</dbReference>
<dbReference type="Proteomes" id="UP000830375">
    <property type="component" value="Unassembled WGS sequence"/>
</dbReference>
<comment type="caution">
    <text evidence="1">The sequence shown here is derived from an EMBL/GenBank/DDBJ whole genome shotgun (WGS) entry which is preliminary data.</text>
</comment>